<protein>
    <submittedName>
        <fullName evidence="6">LacI family transcriptional regulator</fullName>
    </submittedName>
</protein>
<keyword evidence="3" id="KW-0804">Transcription</keyword>
<evidence type="ECO:0000256" key="1">
    <source>
        <dbReference type="ARBA" id="ARBA00023015"/>
    </source>
</evidence>
<dbReference type="PROSITE" id="PS50932">
    <property type="entry name" value="HTH_LACI_2"/>
    <property type="match status" value="1"/>
</dbReference>
<evidence type="ECO:0000313" key="6">
    <source>
        <dbReference type="EMBL" id="OJG15208.1"/>
    </source>
</evidence>
<accession>A0A1L8R624</accession>
<dbReference type="PRINTS" id="PR00036">
    <property type="entry name" value="HTHLACI"/>
</dbReference>
<feature type="domain" description="HTH cro/C1-type" evidence="5">
    <location>
        <begin position="14"/>
        <end position="62"/>
    </location>
</feature>
<dbReference type="SMART" id="SM00354">
    <property type="entry name" value="HTH_LACI"/>
    <property type="match status" value="1"/>
</dbReference>
<dbReference type="SUPFAM" id="SSF47413">
    <property type="entry name" value="lambda repressor-like DNA-binding domains"/>
    <property type="match status" value="1"/>
</dbReference>
<sequence>MIAKESISIKFGGKAMSITVKDVAKKAGVATSTVSRVINDHPSISEETKKKVRKVMKDLGYVPNVTARNLGKQIASAIGIILPPLDSKERLGNPFYLETIEAVNEEASTYHMSVAVASANNFETLLENVKRMHLQKQVDGFILTYSDNHDPVIAYLADNKIPFTLIGQPYQKESEIIFVDNDNQLLGKQATEYLITRGHKNILFVTNTTRENLYFERYFGYQKALMIANLTTHAAVKFEAPEDYILFENILEETKATALVVIDDLFAMRIMQLVQMYGKKIPDDISLISFNNSIFSTLVHPYITSLDVDVSRLGKMATQKLMEQINQQLTDGIKVIVPHKLIQRETVLDLTK</sequence>
<dbReference type="Pfam" id="PF13377">
    <property type="entry name" value="Peripla_BP_3"/>
    <property type="match status" value="1"/>
</dbReference>
<dbReference type="Gene3D" id="1.10.260.40">
    <property type="entry name" value="lambda repressor-like DNA-binding domains"/>
    <property type="match status" value="1"/>
</dbReference>
<dbReference type="InterPro" id="IPR001387">
    <property type="entry name" value="Cro/C1-type_HTH"/>
</dbReference>
<dbReference type="CDD" id="cd01392">
    <property type="entry name" value="HTH_LacI"/>
    <property type="match status" value="1"/>
</dbReference>
<dbReference type="Gene3D" id="3.40.50.2300">
    <property type="match status" value="2"/>
</dbReference>
<name>A0A1L8R624_9ENTE</name>
<dbReference type="STRING" id="317010.RU96_GL002467"/>
<dbReference type="InterPro" id="IPR000843">
    <property type="entry name" value="HTH_LacI"/>
</dbReference>
<gene>
    <name evidence="6" type="ORF">RU96_GL002467</name>
</gene>
<dbReference type="InterPro" id="IPR010982">
    <property type="entry name" value="Lambda_DNA-bd_dom_sf"/>
</dbReference>
<proteinExistence type="predicted"/>
<dbReference type="PANTHER" id="PTHR30146:SF109">
    <property type="entry name" value="HTH-TYPE TRANSCRIPTIONAL REGULATOR GALS"/>
    <property type="match status" value="1"/>
</dbReference>
<dbReference type="Pfam" id="PF00356">
    <property type="entry name" value="LacI"/>
    <property type="match status" value="1"/>
</dbReference>
<dbReference type="GO" id="GO:0000976">
    <property type="term" value="F:transcription cis-regulatory region binding"/>
    <property type="evidence" value="ECO:0007669"/>
    <property type="project" value="TreeGrafter"/>
</dbReference>
<dbReference type="InterPro" id="IPR028082">
    <property type="entry name" value="Peripla_BP_I"/>
</dbReference>
<dbReference type="SUPFAM" id="SSF53822">
    <property type="entry name" value="Periplasmic binding protein-like I"/>
    <property type="match status" value="1"/>
</dbReference>
<dbReference type="GO" id="GO:0003700">
    <property type="term" value="F:DNA-binding transcription factor activity"/>
    <property type="evidence" value="ECO:0007669"/>
    <property type="project" value="TreeGrafter"/>
</dbReference>
<evidence type="ECO:0000313" key="7">
    <source>
        <dbReference type="Proteomes" id="UP000182835"/>
    </source>
</evidence>
<evidence type="ECO:0000259" key="4">
    <source>
        <dbReference type="PROSITE" id="PS50932"/>
    </source>
</evidence>
<keyword evidence="1" id="KW-0805">Transcription regulation</keyword>
<reference evidence="6 7" key="1">
    <citation type="submission" date="2014-12" db="EMBL/GenBank/DDBJ databases">
        <title>Draft genome sequences of 29 type strains of Enterococci.</title>
        <authorList>
            <person name="Zhong Z."/>
            <person name="Sun Z."/>
            <person name="Liu W."/>
            <person name="Zhang W."/>
            <person name="Zhang H."/>
        </authorList>
    </citation>
    <scope>NUCLEOTIDE SEQUENCE [LARGE SCALE GENOMIC DNA]</scope>
    <source>
        <strain evidence="6 7">DSM 21207</strain>
    </source>
</reference>
<evidence type="ECO:0000259" key="5">
    <source>
        <dbReference type="PROSITE" id="PS50943"/>
    </source>
</evidence>
<dbReference type="Proteomes" id="UP000182835">
    <property type="component" value="Unassembled WGS sequence"/>
</dbReference>
<dbReference type="EMBL" id="JXKG01000009">
    <property type="protein sequence ID" value="OJG15208.1"/>
    <property type="molecule type" value="Genomic_DNA"/>
</dbReference>
<dbReference type="PROSITE" id="PS50943">
    <property type="entry name" value="HTH_CROC1"/>
    <property type="match status" value="1"/>
</dbReference>
<comment type="caution">
    <text evidence="6">The sequence shown here is derived from an EMBL/GenBank/DDBJ whole genome shotgun (WGS) entry which is preliminary data.</text>
</comment>
<evidence type="ECO:0000256" key="3">
    <source>
        <dbReference type="ARBA" id="ARBA00023163"/>
    </source>
</evidence>
<organism evidence="6 7">
    <name type="scientific">Enterococcus canintestini</name>
    <dbReference type="NCBI Taxonomy" id="317010"/>
    <lineage>
        <taxon>Bacteria</taxon>
        <taxon>Bacillati</taxon>
        <taxon>Bacillota</taxon>
        <taxon>Bacilli</taxon>
        <taxon>Lactobacillales</taxon>
        <taxon>Enterococcaceae</taxon>
        <taxon>Enterococcus</taxon>
    </lineage>
</organism>
<evidence type="ECO:0000256" key="2">
    <source>
        <dbReference type="ARBA" id="ARBA00023125"/>
    </source>
</evidence>
<feature type="domain" description="HTH lacI-type" evidence="4">
    <location>
        <begin position="18"/>
        <end position="72"/>
    </location>
</feature>
<keyword evidence="2" id="KW-0238">DNA-binding</keyword>
<dbReference type="PANTHER" id="PTHR30146">
    <property type="entry name" value="LACI-RELATED TRANSCRIPTIONAL REPRESSOR"/>
    <property type="match status" value="1"/>
</dbReference>
<dbReference type="AlphaFoldDB" id="A0A1L8R624"/>
<dbReference type="InterPro" id="IPR046335">
    <property type="entry name" value="LacI/GalR-like_sensor"/>
</dbReference>